<dbReference type="OrthoDB" id="273123at2759"/>
<comment type="caution">
    <text evidence="11">The sequence shown here is derived from an EMBL/GenBank/DDBJ whole genome shotgun (WGS) entry which is preliminary data.</text>
</comment>
<dbReference type="GO" id="GO:0043596">
    <property type="term" value="C:nuclear replication fork"/>
    <property type="evidence" value="ECO:0007669"/>
    <property type="project" value="TreeGrafter"/>
</dbReference>
<evidence type="ECO:0000256" key="3">
    <source>
        <dbReference type="ARBA" id="ARBA00017770"/>
    </source>
</evidence>
<evidence type="ECO:0000256" key="5">
    <source>
        <dbReference type="ARBA" id="ARBA00022723"/>
    </source>
</evidence>
<keyword evidence="8" id="KW-0539">Nucleus</keyword>
<dbReference type="STRING" id="53326.A0A016S3A0"/>
<evidence type="ECO:0000259" key="10">
    <source>
        <dbReference type="SMART" id="SM01280"/>
    </source>
</evidence>
<comment type="subcellular location">
    <subcellularLocation>
        <location evidence="1">Nucleus</location>
    </subcellularLocation>
</comment>
<dbReference type="Pfam" id="PF09329">
    <property type="entry name" value="zf-primase"/>
    <property type="match status" value="1"/>
</dbReference>
<keyword evidence="5" id="KW-0479">Metal-binding</keyword>
<dbReference type="InterPro" id="IPR015408">
    <property type="entry name" value="Znf_Mcm10/DnaG"/>
</dbReference>
<evidence type="ECO:0000256" key="9">
    <source>
        <dbReference type="SAM" id="MobiDB-lite"/>
    </source>
</evidence>
<evidence type="ECO:0000313" key="11">
    <source>
        <dbReference type="EMBL" id="EYB85093.1"/>
    </source>
</evidence>
<accession>A0A016S3A0</accession>
<feature type="region of interest" description="Disordered" evidence="9">
    <location>
        <begin position="92"/>
        <end position="147"/>
    </location>
</feature>
<dbReference type="GO" id="GO:0006270">
    <property type="term" value="P:DNA replication initiation"/>
    <property type="evidence" value="ECO:0007669"/>
    <property type="project" value="InterPro"/>
</dbReference>
<dbReference type="Pfam" id="PF22379">
    <property type="entry name" value="OB_MCM10"/>
    <property type="match status" value="1"/>
</dbReference>
<reference evidence="12" key="1">
    <citation type="journal article" date="2015" name="Nat. Genet.">
        <title>The genome and transcriptome of the zoonotic hookworm Ancylostoma ceylanicum identify infection-specific gene families.</title>
        <authorList>
            <person name="Schwarz E.M."/>
            <person name="Hu Y."/>
            <person name="Antoshechkin I."/>
            <person name="Miller M.M."/>
            <person name="Sternberg P.W."/>
            <person name="Aroian R.V."/>
        </authorList>
    </citation>
    <scope>NUCLEOTIDE SEQUENCE</scope>
    <source>
        <strain evidence="12">HY135</strain>
    </source>
</reference>
<feature type="domain" description="Replication factor Mcm10 C-terminal" evidence="10">
    <location>
        <begin position="447"/>
        <end position="738"/>
    </location>
</feature>
<keyword evidence="4" id="KW-0235">DNA replication</keyword>
<keyword evidence="6" id="KW-0863">Zinc-finger</keyword>
<dbReference type="InterPro" id="IPR012340">
    <property type="entry name" value="NA-bd_OB-fold"/>
</dbReference>
<evidence type="ECO:0000256" key="8">
    <source>
        <dbReference type="ARBA" id="ARBA00023242"/>
    </source>
</evidence>
<evidence type="ECO:0000256" key="2">
    <source>
        <dbReference type="ARBA" id="ARBA00009679"/>
    </source>
</evidence>
<organism evidence="11 12">
    <name type="scientific">Ancylostoma ceylanicum</name>
    <dbReference type="NCBI Taxonomy" id="53326"/>
    <lineage>
        <taxon>Eukaryota</taxon>
        <taxon>Metazoa</taxon>
        <taxon>Ecdysozoa</taxon>
        <taxon>Nematoda</taxon>
        <taxon>Chromadorea</taxon>
        <taxon>Rhabditida</taxon>
        <taxon>Rhabditina</taxon>
        <taxon>Rhabditomorpha</taxon>
        <taxon>Strongyloidea</taxon>
        <taxon>Ancylostomatidae</taxon>
        <taxon>Ancylostomatinae</taxon>
        <taxon>Ancylostoma</taxon>
    </lineage>
</organism>
<evidence type="ECO:0000256" key="1">
    <source>
        <dbReference type="ARBA" id="ARBA00004123"/>
    </source>
</evidence>
<dbReference type="GO" id="GO:0003688">
    <property type="term" value="F:DNA replication origin binding"/>
    <property type="evidence" value="ECO:0007669"/>
    <property type="project" value="TreeGrafter"/>
</dbReference>
<dbReference type="EMBL" id="JARK01001641">
    <property type="protein sequence ID" value="EYB85093.1"/>
    <property type="molecule type" value="Genomic_DNA"/>
</dbReference>
<dbReference type="PANTHER" id="PTHR13454:SF11">
    <property type="entry name" value="PROTEIN MCM10 HOMOLOG"/>
    <property type="match status" value="1"/>
</dbReference>
<name>A0A016S3A0_9BILA</name>
<evidence type="ECO:0000256" key="6">
    <source>
        <dbReference type="ARBA" id="ARBA00022771"/>
    </source>
</evidence>
<sequence>MDEFLSMCNGDSDDEKQIPEDAFFADVLEDDPHEKSSLLEETQTIASTSSGDIKDVTNTSTLLPFGDVLDPDQIQAQIDLLEQKKREAIERARATVFGPENKRKESGSTKKSGLKMVDLNFDPSPEPSEPSSSQRQVLDEDESDDEMMDNKKELTEAGKVLQKQLMKQEQQREEARARRVVPPPSLKMPHRNKHEETVPKHATKQEPAAPSAFDNFFQLKIRNPKISSSTFESYVQGFKRVRVSTLKPNFTNPSEGFVTAGVIVGRDIRKSASGTDYVMWKLHDLKNCQDQPVRVLLFGDAYKEHWKLQVGGCVALMSPQIADADKHAADNKFKSNTNGVTLKVSKRAQVVELGISSDLGMCRGVKFDGQKCGNFVNISLSEFCVHHVMNEARKLSANRGAFNSVTSQPPKRKPINNSIFVNPRGNSTLLPAQNIGSDTIRPTTSNIKLPSELKTTTKQEEKAVLSEIISGRAHLPGARNMIAVVESRKGHIPGRSKKSEGQFSMADFIKKQEASSVPSTSHMPQLGYGLRAGQVISLAARNANAAKVRAAAILKREKADLAQGRKPVKRQADILANGGTAPKQSKLVSLENGVDLDKLLQRRSMHDSEANKAQGIAAQKHLDALEQREKVETFVTECMSVKDVKVVTCKKCDYTAQKQSELCKSEGHTVKYTTAEKRFFKCGACHKRTVVFSLLPTKPCKHCTANEWVRVAMKDERKVKLENEQLLLRGEERKFVNT</sequence>
<dbReference type="AlphaFoldDB" id="A0A016S3A0"/>
<gene>
    <name evidence="11" type="primary">Acey_s0305.g1967</name>
    <name evidence="11" type="synonym">Acey-Y47D3A.28</name>
    <name evidence="11" type="ORF">Y032_0305g1967</name>
</gene>
<keyword evidence="12" id="KW-1185">Reference proteome</keyword>
<proteinExistence type="inferred from homology"/>
<feature type="region of interest" description="Disordered" evidence="9">
    <location>
        <begin position="166"/>
        <end position="207"/>
    </location>
</feature>
<comment type="similarity">
    <text evidence="2">Belongs to the MCM10 family.</text>
</comment>
<dbReference type="InterPro" id="IPR015411">
    <property type="entry name" value="Rep_factor_Mcm10_C"/>
</dbReference>
<dbReference type="Pfam" id="PF24863">
    <property type="entry name" value="zf-CCCH_Mcm10"/>
    <property type="match status" value="1"/>
</dbReference>
<evidence type="ECO:0000256" key="4">
    <source>
        <dbReference type="ARBA" id="ARBA00022705"/>
    </source>
</evidence>
<dbReference type="Pfam" id="PF09332">
    <property type="entry name" value="Mcm10"/>
    <property type="match status" value="1"/>
</dbReference>
<dbReference type="GO" id="GO:0003697">
    <property type="term" value="F:single-stranded DNA binding"/>
    <property type="evidence" value="ECO:0007669"/>
    <property type="project" value="InterPro"/>
</dbReference>
<dbReference type="InterPro" id="IPR040184">
    <property type="entry name" value="Mcm10"/>
</dbReference>
<dbReference type="SMART" id="SM01280">
    <property type="entry name" value="Mcm10"/>
    <property type="match status" value="1"/>
</dbReference>
<keyword evidence="7" id="KW-0862">Zinc</keyword>
<dbReference type="Gene3D" id="2.40.50.140">
    <property type="entry name" value="Nucleic acid-binding proteins"/>
    <property type="match status" value="1"/>
</dbReference>
<evidence type="ECO:0000313" key="12">
    <source>
        <dbReference type="Proteomes" id="UP000024635"/>
    </source>
</evidence>
<dbReference type="InterPro" id="IPR056791">
    <property type="entry name" value="Znf_Mcm10_C"/>
</dbReference>
<dbReference type="GO" id="GO:0008270">
    <property type="term" value="F:zinc ion binding"/>
    <property type="evidence" value="ECO:0007669"/>
    <property type="project" value="UniProtKB-KW"/>
</dbReference>
<dbReference type="PANTHER" id="PTHR13454">
    <property type="entry name" value="PROTEIN MCM10 HOMOLOG"/>
    <property type="match status" value="1"/>
</dbReference>
<protein>
    <recommendedName>
        <fullName evidence="3">Protein MCM10 homolog</fullName>
    </recommendedName>
</protein>
<evidence type="ECO:0000256" key="7">
    <source>
        <dbReference type="ARBA" id="ARBA00022833"/>
    </source>
</evidence>
<dbReference type="Proteomes" id="UP000024635">
    <property type="component" value="Unassembled WGS sequence"/>
</dbReference>
<dbReference type="InterPro" id="IPR055065">
    <property type="entry name" value="OB_MCM10"/>
</dbReference>